<name>A0LKD4_SYNFM</name>
<dbReference type="GO" id="GO:0016791">
    <property type="term" value="F:phosphatase activity"/>
    <property type="evidence" value="ECO:0007669"/>
    <property type="project" value="TreeGrafter"/>
</dbReference>
<dbReference type="GO" id="GO:0016020">
    <property type="term" value="C:membrane"/>
    <property type="evidence" value="ECO:0007669"/>
    <property type="project" value="InterPro"/>
</dbReference>
<keyword evidence="2" id="KW-0472">Membrane</keyword>
<evidence type="ECO:0000313" key="6">
    <source>
        <dbReference type="EMBL" id="ABK17886.1"/>
    </source>
</evidence>
<evidence type="ECO:0000256" key="2">
    <source>
        <dbReference type="SAM" id="Phobius"/>
    </source>
</evidence>
<keyword evidence="2" id="KW-0812">Transmembrane</keyword>
<dbReference type="Gene3D" id="3.30.450.20">
    <property type="entry name" value="PAS domain"/>
    <property type="match status" value="2"/>
</dbReference>
<dbReference type="SMART" id="SM00304">
    <property type="entry name" value="HAMP"/>
    <property type="match status" value="1"/>
</dbReference>
<organism evidence="6 7">
    <name type="scientific">Syntrophobacter fumaroxidans (strain DSM 10017 / MPOB)</name>
    <dbReference type="NCBI Taxonomy" id="335543"/>
    <lineage>
        <taxon>Bacteria</taxon>
        <taxon>Pseudomonadati</taxon>
        <taxon>Thermodesulfobacteriota</taxon>
        <taxon>Syntrophobacteria</taxon>
        <taxon>Syntrophobacterales</taxon>
        <taxon>Syntrophobacteraceae</taxon>
        <taxon>Syntrophobacter</taxon>
    </lineage>
</organism>
<feature type="domain" description="PPM-type phosphatase" evidence="5">
    <location>
        <begin position="424"/>
        <end position="639"/>
    </location>
</feature>
<dbReference type="CDD" id="cd06225">
    <property type="entry name" value="HAMP"/>
    <property type="match status" value="1"/>
</dbReference>
<dbReference type="Pfam" id="PF07228">
    <property type="entry name" value="SpoIIE"/>
    <property type="match status" value="1"/>
</dbReference>
<dbReference type="eggNOG" id="COG2208">
    <property type="taxonomic scope" value="Bacteria"/>
</dbReference>
<dbReference type="GO" id="GO:0007165">
    <property type="term" value="P:signal transduction"/>
    <property type="evidence" value="ECO:0007669"/>
    <property type="project" value="InterPro"/>
</dbReference>
<dbReference type="PANTHER" id="PTHR43156">
    <property type="entry name" value="STAGE II SPORULATION PROTEIN E-RELATED"/>
    <property type="match status" value="1"/>
</dbReference>
<feature type="signal peptide" evidence="3">
    <location>
        <begin position="1"/>
        <end position="27"/>
    </location>
</feature>
<dbReference type="SUPFAM" id="SSF81606">
    <property type="entry name" value="PP2C-like"/>
    <property type="match status" value="1"/>
</dbReference>
<dbReference type="KEGG" id="sfu:Sfum_2204"/>
<evidence type="ECO:0000256" key="1">
    <source>
        <dbReference type="ARBA" id="ARBA00022801"/>
    </source>
</evidence>
<feature type="transmembrane region" description="Helical" evidence="2">
    <location>
        <begin position="312"/>
        <end position="330"/>
    </location>
</feature>
<keyword evidence="1" id="KW-0378">Hydrolase</keyword>
<protein>
    <submittedName>
        <fullName evidence="6">Serine phosphatase</fullName>
    </submittedName>
</protein>
<proteinExistence type="predicted"/>
<dbReference type="InterPro" id="IPR052016">
    <property type="entry name" value="Bact_Sigma-Reg"/>
</dbReference>
<feature type="domain" description="HAMP" evidence="4">
    <location>
        <begin position="332"/>
        <end position="385"/>
    </location>
</feature>
<dbReference type="eggNOG" id="COG2770">
    <property type="taxonomic scope" value="Bacteria"/>
</dbReference>
<evidence type="ECO:0000256" key="3">
    <source>
        <dbReference type="SAM" id="SignalP"/>
    </source>
</evidence>
<dbReference type="InterPro" id="IPR001932">
    <property type="entry name" value="PPM-type_phosphatase-like_dom"/>
</dbReference>
<dbReference type="EMBL" id="CP000478">
    <property type="protein sequence ID" value="ABK17886.1"/>
    <property type="molecule type" value="Genomic_DNA"/>
</dbReference>
<reference evidence="6 7" key="1">
    <citation type="submission" date="2006-10" db="EMBL/GenBank/DDBJ databases">
        <title>Complete sequence of Syntrophobacter fumaroxidans MPOB.</title>
        <authorList>
            <consortium name="US DOE Joint Genome Institute"/>
            <person name="Copeland A."/>
            <person name="Lucas S."/>
            <person name="Lapidus A."/>
            <person name="Barry K."/>
            <person name="Detter J.C."/>
            <person name="Glavina del Rio T."/>
            <person name="Hammon N."/>
            <person name="Israni S."/>
            <person name="Pitluck S."/>
            <person name="Goltsman E.G."/>
            <person name="Martinez M."/>
            <person name="Schmutz J."/>
            <person name="Larimer F."/>
            <person name="Land M."/>
            <person name="Hauser L."/>
            <person name="Kyrpides N."/>
            <person name="Kim E."/>
            <person name="Boone D.R."/>
            <person name="Brockman F."/>
            <person name="Culley D."/>
            <person name="Ferry J."/>
            <person name="Gunsalus R."/>
            <person name="McInerney M.J."/>
            <person name="Morrison M."/>
            <person name="Plugge C."/>
            <person name="Rohlin L."/>
            <person name="Scholten J."/>
            <person name="Sieber J."/>
            <person name="Stams A.J.M."/>
            <person name="Worm P."/>
            <person name="Henstra A.M."/>
            <person name="Richardson P."/>
        </authorList>
    </citation>
    <scope>NUCLEOTIDE SEQUENCE [LARGE SCALE GENOMIC DNA]</scope>
    <source>
        <strain evidence="7">DSM 10017 / MPOB</strain>
    </source>
</reference>
<evidence type="ECO:0000313" key="7">
    <source>
        <dbReference type="Proteomes" id="UP000001784"/>
    </source>
</evidence>
<dbReference type="InterPro" id="IPR036457">
    <property type="entry name" value="PPM-type-like_dom_sf"/>
</dbReference>
<dbReference type="AlphaFoldDB" id="A0LKD4"/>
<dbReference type="Pfam" id="PF22673">
    <property type="entry name" value="MCP-like_PDC_1"/>
    <property type="match status" value="1"/>
</dbReference>
<accession>A0LKD4</accession>
<gene>
    <name evidence="6" type="ordered locus">Sfum_2204</name>
</gene>
<evidence type="ECO:0000259" key="4">
    <source>
        <dbReference type="PROSITE" id="PS50885"/>
    </source>
</evidence>
<keyword evidence="2" id="KW-1133">Transmembrane helix</keyword>
<dbReference type="SMART" id="SM00331">
    <property type="entry name" value="PP2C_SIG"/>
    <property type="match status" value="1"/>
</dbReference>
<feature type="chain" id="PRO_5002626242" evidence="3">
    <location>
        <begin position="28"/>
        <end position="644"/>
    </location>
</feature>
<keyword evidence="7" id="KW-1185">Reference proteome</keyword>
<dbReference type="CDD" id="cd12913">
    <property type="entry name" value="PDC1_MCP_like"/>
    <property type="match status" value="1"/>
</dbReference>
<dbReference type="PANTHER" id="PTHR43156:SF2">
    <property type="entry name" value="STAGE II SPORULATION PROTEIN E"/>
    <property type="match status" value="1"/>
</dbReference>
<dbReference type="Gene3D" id="6.10.340.10">
    <property type="match status" value="1"/>
</dbReference>
<dbReference type="HOGENOM" id="CLU_020306_0_0_7"/>
<dbReference type="Proteomes" id="UP000001784">
    <property type="component" value="Chromosome"/>
</dbReference>
<dbReference type="SUPFAM" id="SSF158472">
    <property type="entry name" value="HAMP domain-like"/>
    <property type="match status" value="1"/>
</dbReference>
<dbReference type="PROSITE" id="PS51257">
    <property type="entry name" value="PROKAR_LIPOPROTEIN"/>
    <property type="match status" value="1"/>
</dbReference>
<dbReference type="CDD" id="cd12912">
    <property type="entry name" value="PDC2_MCP_like"/>
    <property type="match status" value="1"/>
</dbReference>
<evidence type="ECO:0000259" key="5">
    <source>
        <dbReference type="PROSITE" id="PS51746"/>
    </source>
</evidence>
<keyword evidence="3" id="KW-0732">Signal</keyword>
<dbReference type="PROSITE" id="PS50885">
    <property type="entry name" value="HAMP"/>
    <property type="match status" value="1"/>
</dbReference>
<dbReference type="PROSITE" id="PS51746">
    <property type="entry name" value="PPM_2"/>
    <property type="match status" value="1"/>
</dbReference>
<dbReference type="RefSeq" id="WP_011699055.1">
    <property type="nucleotide sequence ID" value="NC_008554.1"/>
</dbReference>
<dbReference type="Gene3D" id="3.60.40.10">
    <property type="entry name" value="PPM-type phosphatase domain"/>
    <property type="match status" value="1"/>
</dbReference>
<dbReference type="STRING" id="335543.Sfum_2204"/>
<dbReference type="Pfam" id="PF00672">
    <property type="entry name" value="HAMP"/>
    <property type="match status" value="1"/>
</dbReference>
<sequence length="644" mass="72204" precursor="true">MKNRGLAFKLMVFILASSACIFSAAFSYNYYSSKKTVIRDVEENARNLARSTVYRIESVLQGVEKVPLNMASVIGRYPYGVVDIFHLVQSAVANNPEVYGSIIAYEPYNYEPDTEYFAPYCYRGSNGSIKSEVLGGEDYRYFVMDWYQIPKLLKEVVWSEPYYDEGGGNIVMATVSVPFYKEADGEKDFQGIVTADISLSWLTEILSSVTIYRTGYAFVITRNGVFVTYPDNGFIMRKSIFSIAEENADRNLRDIGRDMIAGREDFIPLVDFASGKKSWMYYAPLPSNGWSVGVIFPEDELYADVWDLGKEVVIIGLIGFLFLFFTVAMISQTITRPLRFLDATTHEIAKGNLDIELPEPRSNDEIGRLTRSFKEMKSALKEYIANLAETTASKERMESELKIARTIQMSFLPKRFPSLPETEVVEVFATLEPAREIGGDLYDFFFLDRDHLFFVVGDVSGKGIPAALFMAVSKTLLKGVTELGMEPSEVLERVNAELCIDNESMMFVTVFCAVLDLRTGELRYSNGGHVPPVLLREGGEPVWVEIPPGVFLGTFDDARYKTGTLSLIPGDTILVYTDGVSEAMDARRELYTGARLMTALRSVPDGSPETVVREVLESVRDYSSGEPQADDITILAVRFKAFKT</sequence>
<dbReference type="InterPro" id="IPR003660">
    <property type="entry name" value="HAMP_dom"/>
</dbReference>
<dbReference type="OrthoDB" id="9802500at2"/>
<dbReference type="InParanoid" id="A0LKD4"/>